<keyword evidence="3" id="KW-1185">Reference proteome</keyword>
<keyword evidence="1" id="KW-0472">Membrane</keyword>
<feature type="transmembrane region" description="Helical" evidence="1">
    <location>
        <begin position="86"/>
        <end position="115"/>
    </location>
</feature>
<comment type="caution">
    <text evidence="2">The sequence shown here is derived from an EMBL/GenBank/DDBJ whole genome shotgun (WGS) entry which is preliminary data.</text>
</comment>
<feature type="transmembrane region" description="Helical" evidence="1">
    <location>
        <begin position="57"/>
        <end position="74"/>
    </location>
</feature>
<keyword evidence="1" id="KW-0812">Transmembrane</keyword>
<sequence>MNWQTYFNAFWVGGLICLLTQLVWDYTKLNMGHILSTLTVIGGILGGLGLYDRLVEFAGGGATMPILSFGNALVKGAIAEAEKNGVIGVLTGMFELTSTGITAAIIFGFLVALVFKPKG</sequence>
<dbReference type="PANTHER" id="PTHR38450:SF2">
    <property type="entry name" value="STAGE V SPORULATION PROTEIN AEB"/>
    <property type="match status" value="1"/>
</dbReference>
<feature type="transmembrane region" description="Helical" evidence="1">
    <location>
        <begin position="31"/>
        <end position="51"/>
    </location>
</feature>
<gene>
    <name evidence="2" type="primary">spoVAE</name>
    <name evidence="2" type="ORF">G5B42_01820</name>
</gene>
<dbReference type="AlphaFoldDB" id="A0A8J6LLD4"/>
<organism evidence="2 3">
    <name type="scientific">Capillibacterium thermochitinicola</name>
    <dbReference type="NCBI Taxonomy" id="2699427"/>
    <lineage>
        <taxon>Bacteria</taxon>
        <taxon>Bacillati</taxon>
        <taxon>Bacillota</taxon>
        <taxon>Capillibacterium</taxon>
    </lineage>
</organism>
<accession>A0A8J6LLD4</accession>
<dbReference type="Proteomes" id="UP000657177">
    <property type="component" value="Unassembled WGS sequence"/>
</dbReference>
<dbReference type="PANTHER" id="PTHR38450">
    <property type="entry name" value="STAGE V SPORULATION PROTEIN AC-RELATED"/>
    <property type="match status" value="1"/>
</dbReference>
<evidence type="ECO:0000313" key="2">
    <source>
        <dbReference type="EMBL" id="MBA2132289.1"/>
    </source>
</evidence>
<dbReference type="RefSeq" id="WP_181338743.1">
    <property type="nucleotide sequence ID" value="NZ_JAAKDE010000003.1"/>
</dbReference>
<dbReference type="NCBIfam" id="TIGR02839">
    <property type="entry name" value="spore_V_AE"/>
    <property type="match status" value="1"/>
</dbReference>
<dbReference type="EMBL" id="JAAKDE010000003">
    <property type="protein sequence ID" value="MBA2132289.1"/>
    <property type="molecule type" value="Genomic_DNA"/>
</dbReference>
<evidence type="ECO:0000256" key="1">
    <source>
        <dbReference type="SAM" id="Phobius"/>
    </source>
</evidence>
<keyword evidence="1" id="KW-1133">Transmembrane helix</keyword>
<feature type="transmembrane region" description="Helical" evidence="1">
    <location>
        <begin position="6"/>
        <end position="24"/>
    </location>
</feature>
<protein>
    <submittedName>
        <fullName evidence="2">Stage V sporulation protein AE</fullName>
    </submittedName>
</protein>
<dbReference type="Pfam" id="PF03862">
    <property type="entry name" value="SpoVAC_SpoVAEB"/>
    <property type="match status" value="1"/>
</dbReference>
<evidence type="ECO:0000313" key="3">
    <source>
        <dbReference type="Proteomes" id="UP000657177"/>
    </source>
</evidence>
<dbReference type="InterPro" id="IPR005562">
    <property type="entry name" value="SpoVA"/>
</dbReference>
<dbReference type="InterPro" id="IPR014204">
    <property type="entry name" value="Spore_V_AE"/>
</dbReference>
<name>A0A8J6LLD4_9FIRM</name>
<reference evidence="2" key="1">
    <citation type="submission" date="2020-06" db="EMBL/GenBank/DDBJ databases">
        <title>Novel chitinolytic bacterium.</title>
        <authorList>
            <person name="Ungkulpasvich U."/>
            <person name="Kosugi A."/>
            <person name="Uke A."/>
        </authorList>
    </citation>
    <scope>NUCLEOTIDE SEQUENCE</scope>
    <source>
        <strain evidence="2">UUS1-1</strain>
    </source>
</reference>
<proteinExistence type="predicted"/>